<name>A0A061S6Q4_9CHLO</name>
<accession>A0A061S6Q4</accession>
<evidence type="ECO:0000313" key="1">
    <source>
        <dbReference type="EMBL" id="JAC80857.1"/>
    </source>
</evidence>
<proteinExistence type="predicted"/>
<dbReference type="EMBL" id="GBEZ01004356">
    <property type="protein sequence ID" value="JAC80857.1"/>
    <property type="molecule type" value="Transcribed_RNA"/>
</dbReference>
<organism evidence="1">
    <name type="scientific">Tetraselmis sp. GSL018</name>
    <dbReference type="NCBI Taxonomy" id="582737"/>
    <lineage>
        <taxon>Eukaryota</taxon>
        <taxon>Viridiplantae</taxon>
        <taxon>Chlorophyta</taxon>
        <taxon>core chlorophytes</taxon>
        <taxon>Chlorodendrophyceae</taxon>
        <taxon>Chlorodendrales</taxon>
        <taxon>Chlorodendraceae</taxon>
        <taxon>Tetraselmis</taxon>
    </lineage>
</organism>
<reference evidence="1" key="1">
    <citation type="submission" date="2014-05" db="EMBL/GenBank/DDBJ databases">
        <title>The transcriptome of the halophilic microalga Tetraselmis sp. GSL018 isolated from the Great Salt Lake, Utah.</title>
        <authorList>
            <person name="Jinkerson R.E."/>
            <person name="D'Adamo S."/>
            <person name="Posewitz M.C."/>
        </authorList>
    </citation>
    <scope>NUCLEOTIDE SEQUENCE</scope>
    <source>
        <strain evidence="1">GSL018</strain>
    </source>
</reference>
<gene>
    <name evidence="1" type="ORF">TSPGSL018_9278</name>
</gene>
<feature type="non-terminal residue" evidence="1">
    <location>
        <position position="1"/>
    </location>
</feature>
<sequence length="130" mass="13820">ALVTVHFVGPYSLKKSFAAACAEVGFQAEWPAILVRLRLSWLYLLAGALPDVSVAVLGKLGSMPWAGLAGRPLPDTGWCGAVTLLVDAGHAPVSYRSQMSEQAVKVFLRILEKVSQVRLNYSCSCTSAAA</sequence>
<dbReference type="AlphaFoldDB" id="A0A061S6Q4"/>
<protein>
    <submittedName>
        <fullName evidence="1">Uncharacterized protein</fullName>
    </submittedName>
</protein>